<organism evidence="1 2">
    <name type="scientific">Paenibacillus larvae subsp. larvae</name>
    <dbReference type="NCBI Taxonomy" id="147375"/>
    <lineage>
        <taxon>Bacteria</taxon>
        <taxon>Bacillati</taxon>
        <taxon>Bacillota</taxon>
        <taxon>Bacilli</taxon>
        <taxon>Bacillales</taxon>
        <taxon>Paenibacillaceae</taxon>
        <taxon>Paenibacillus</taxon>
    </lineage>
</organism>
<geneLocation type="plasmid" evidence="1 2">
    <name>unnamed1</name>
</geneLocation>
<dbReference type="RefSeq" id="WP_172423954.1">
    <property type="nucleotide sequence ID" value="NZ_CP019718.1"/>
</dbReference>
<dbReference type="AlphaFoldDB" id="A0A6C0QZJ0"/>
<evidence type="ECO:0000313" key="1">
    <source>
        <dbReference type="EMBL" id="QHZ54010.1"/>
    </source>
</evidence>
<sequence length="87" mass="9878">MMSKVNTTKSITTDRELELDMSKLSKEFQEEKKVKVSIPKAFARFDGDTLPVGLNGVFIVIPVDGKTYEIPESFAKIVEDYVTKYEL</sequence>
<name>A0A6C0QZJ0_9BACL</name>
<proteinExistence type="predicted"/>
<reference evidence="1 2" key="1">
    <citation type="journal article" date="2020" name="Int. J. Med. Microbiol.">
        <title>Discovery of Paenibacillus larvae ERIC V: Phenotypic and genomic comparison to genotypes ERIC I-IV reveal different inventories of virulence factors which correlate with epidemiological prevalences of American Foulbrood.</title>
        <authorList>
            <person name="Beims H."/>
            <person name="Bunk B."/>
            <person name="Erler S."/>
            <person name="Mohr K.I."/>
            <person name="Sproer C."/>
            <person name="Pradella S."/>
            <person name="Gunther G."/>
            <person name="Rohde M."/>
            <person name="von der Ohe W."/>
            <person name="Steinert M."/>
        </authorList>
    </citation>
    <scope>NUCLEOTIDE SEQUENCE [LARGE SCALE GENOMIC DNA]</scope>
    <source>
        <strain evidence="1">Eric_V</strain>
        <plasmid evidence="1">unnamed1</plasmid>
    </source>
</reference>
<dbReference type="EMBL" id="CP019718">
    <property type="protein sequence ID" value="QHZ54010.1"/>
    <property type="molecule type" value="Genomic_DNA"/>
</dbReference>
<gene>
    <name evidence="1" type="ORF">ERICV_05026</name>
</gene>
<dbReference type="Proteomes" id="UP000464330">
    <property type="component" value="Plasmid unnamed1"/>
</dbReference>
<keyword evidence="1" id="KW-0614">Plasmid</keyword>
<accession>A0A6C0QZJ0</accession>
<protein>
    <submittedName>
        <fullName evidence="1">Uncharacterized protein</fullName>
    </submittedName>
</protein>
<evidence type="ECO:0000313" key="2">
    <source>
        <dbReference type="Proteomes" id="UP000464330"/>
    </source>
</evidence>